<dbReference type="SUPFAM" id="SSF51735">
    <property type="entry name" value="NAD(P)-binding Rossmann-fold domains"/>
    <property type="match status" value="1"/>
</dbReference>
<dbReference type="Proteomes" id="UP000258309">
    <property type="component" value="Unassembled WGS sequence"/>
</dbReference>
<evidence type="ECO:0000256" key="1">
    <source>
        <dbReference type="ARBA" id="ARBA00006484"/>
    </source>
</evidence>
<comment type="caution">
    <text evidence="3">The sequence shown here is derived from an EMBL/GenBank/DDBJ whole genome shotgun (WGS) entry which is preliminary data.</text>
</comment>
<dbReference type="AlphaFoldDB" id="A0A3E2HDH9"/>
<gene>
    <name evidence="3" type="ORF">B7463_g4936</name>
</gene>
<accession>A0A3E2HDH9</accession>
<feature type="non-terminal residue" evidence="3">
    <location>
        <position position="240"/>
    </location>
</feature>
<protein>
    <recommendedName>
        <fullName evidence="5">3-oxoacyl-[acyl-carrier-protein] reductase</fullName>
    </recommendedName>
</protein>
<comment type="similarity">
    <text evidence="1">Belongs to the short-chain dehydrogenases/reductases (SDR) family.</text>
</comment>
<dbReference type="PRINTS" id="PR00081">
    <property type="entry name" value="GDHRDH"/>
</dbReference>
<dbReference type="OMA" id="TCMITGG"/>
<evidence type="ECO:0000313" key="4">
    <source>
        <dbReference type="Proteomes" id="UP000258309"/>
    </source>
</evidence>
<dbReference type="OrthoDB" id="1669814at2759"/>
<name>A0A3E2HDH9_SCYLI</name>
<dbReference type="Pfam" id="PF13561">
    <property type="entry name" value="adh_short_C2"/>
    <property type="match status" value="1"/>
</dbReference>
<feature type="non-terminal residue" evidence="3">
    <location>
        <position position="1"/>
    </location>
</feature>
<dbReference type="EMBL" id="NCSJ02000076">
    <property type="protein sequence ID" value="RFU31407.1"/>
    <property type="molecule type" value="Genomic_DNA"/>
</dbReference>
<dbReference type="GO" id="GO:0048038">
    <property type="term" value="F:quinone binding"/>
    <property type="evidence" value="ECO:0007669"/>
    <property type="project" value="TreeGrafter"/>
</dbReference>
<evidence type="ECO:0008006" key="5">
    <source>
        <dbReference type="Google" id="ProtNLM"/>
    </source>
</evidence>
<evidence type="ECO:0000313" key="3">
    <source>
        <dbReference type="EMBL" id="RFU31407.1"/>
    </source>
</evidence>
<sequence>MPASTGIGAGIARLFALEGAQCVLVGRNSEALQSVAQSLAIKFNNKDTANEIASDRDINKHDFRIGDVGKRNFWEAIVKDVGDIDILVNAAGVTQYSPLFATKPELIEEVLRTNLQGTIWGCQIVGKKMLRKRGGCIINVASLLGLKGGKGSTAYAARLTRALAAEMGPLNIRVNVIVPGYIETDMTLAMTSEARAQALGAIPLKRFGGVQEVADAAIFLATNKYASNCVLNLDGGLSAI</sequence>
<dbReference type="GO" id="GO:0016616">
    <property type="term" value="F:oxidoreductase activity, acting on the CH-OH group of donors, NAD or NADP as acceptor"/>
    <property type="evidence" value="ECO:0007669"/>
    <property type="project" value="TreeGrafter"/>
</dbReference>
<dbReference type="PANTHER" id="PTHR42760">
    <property type="entry name" value="SHORT-CHAIN DEHYDROGENASES/REDUCTASES FAMILY MEMBER"/>
    <property type="match status" value="1"/>
</dbReference>
<dbReference type="GO" id="GO:0006633">
    <property type="term" value="P:fatty acid biosynthetic process"/>
    <property type="evidence" value="ECO:0007669"/>
    <property type="project" value="TreeGrafter"/>
</dbReference>
<keyword evidence="2" id="KW-0560">Oxidoreductase</keyword>
<organism evidence="3 4">
    <name type="scientific">Scytalidium lignicola</name>
    <name type="common">Hyphomycete</name>
    <dbReference type="NCBI Taxonomy" id="5539"/>
    <lineage>
        <taxon>Eukaryota</taxon>
        <taxon>Fungi</taxon>
        <taxon>Dikarya</taxon>
        <taxon>Ascomycota</taxon>
        <taxon>Pezizomycotina</taxon>
        <taxon>Leotiomycetes</taxon>
        <taxon>Leotiomycetes incertae sedis</taxon>
        <taxon>Scytalidium</taxon>
    </lineage>
</organism>
<proteinExistence type="inferred from homology"/>
<dbReference type="PANTHER" id="PTHR42760:SF133">
    <property type="entry name" value="3-OXOACYL-[ACYL-CARRIER-PROTEIN] REDUCTASE"/>
    <property type="match status" value="1"/>
</dbReference>
<dbReference type="Gene3D" id="3.40.50.720">
    <property type="entry name" value="NAD(P)-binding Rossmann-like Domain"/>
    <property type="match status" value="1"/>
</dbReference>
<keyword evidence="4" id="KW-1185">Reference proteome</keyword>
<evidence type="ECO:0000256" key="2">
    <source>
        <dbReference type="ARBA" id="ARBA00023002"/>
    </source>
</evidence>
<reference evidence="3 4" key="1">
    <citation type="submission" date="2018-05" db="EMBL/GenBank/DDBJ databases">
        <title>Draft genome sequence of Scytalidium lignicola DSM 105466, a ubiquitous saprotrophic fungus.</title>
        <authorList>
            <person name="Buettner E."/>
            <person name="Gebauer A.M."/>
            <person name="Hofrichter M."/>
            <person name="Liers C."/>
            <person name="Kellner H."/>
        </authorList>
    </citation>
    <scope>NUCLEOTIDE SEQUENCE [LARGE SCALE GENOMIC DNA]</scope>
    <source>
        <strain evidence="3 4">DSM 105466</strain>
    </source>
</reference>
<dbReference type="InterPro" id="IPR002347">
    <property type="entry name" value="SDR_fam"/>
</dbReference>
<dbReference type="InterPro" id="IPR036291">
    <property type="entry name" value="NAD(P)-bd_dom_sf"/>
</dbReference>
<dbReference type="STRING" id="5539.A0A3E2HDH9"/>